<dbReference type="Pfam" id="PF00072">
    <property type="entry name" value="Response_reg"/>
    <property type="match status" value="1"/>
</dbReference>
<dbReference type="InterPro" id="IPR000792">
    <property type="entry name" value="Tscrpt_reg_LuxR_C"/>
</dbReference>
<dbReference type="SUPFAM" id="SSF52172">
    <property type="entry name" value="CheY-like"/>
    <property type="match status" value="1"/>
</dbReference>
<dbReference type="InterPro" id="IPR001789">
    <property type="entry name" value="Sig_transdc_resp-reg_receiver"/>
</dbReference>
<dbReference type="PRINTS" id="PR00038">
    <property type="entry name" value="HTHLUXR"/>
</dbReference>
<dbReference type="PROSITE" id="PS50110">
    <property type="entry name" value="RESPONSE_REGULATORY"/>
    <property type="match status" value="1"/>
</dbReference>
<dbReference type="InterPro" id="IPR039420">
    <property type="entry name" value="WalR-like"/>
</dbReference>
<evidence type="ECO:0000259" key="3">
    <source>
        <dbReference type="PROSITE" id="PS50043"/>
    </source>
</evidence>
<dbReference type="GO" id="GO:0006355">
    <property type="term" value="P:regulation of DNA-templated transcription"/>
    <property type="evidence" value="ECO:0007669"/>
    <property type="project" value="InterPro"/>
</dbReference>
<dbReference type="PROSITE" id="PS50043">
    <property type="entry name" value="HTH_LUXR_2"/>
    <property type="match status" value="1"/>
</dbReference>
<dbReference type="AlphaFoldDB" id="A0A2U3KW14"/>
<gene>
    <name evidence="5" type="ORF">SBA1_500037</name>
</gene>
<dbReference type="SMART" id="SM00421">
    <property type="entry name" value="HTH_LUXR"/>
    <property type="match status" value="1"/>
</dbReference>
<comment type="caution">
    <text evidence="2">Lacks conserved residue(s) required for the propagation of feature annotation.</text>
</comment>
<organism evidence="5 6">
    <name type="scientific">Candidatus Sulfotelmatobacter kueseliae</name>
    <dbReference type="NCBI Taxonomy" id="2042962"/>
    <lineage>
        <taxon>Bacteria</taxon>
        <taxon>Pseudomonadati</taxon>
        <taxon>Acidobacteriota</taxon>
        <taxon>Terriglobia</taxon>
        <taxon>Terriglobales</taxon>
        <taxon>Candidatus Korobacteraceae</taxon>
        <taxon>Candidatus Sulfotelmatobacter</taxon>
    </lineage>
</organism>
<dbReference type="CDD" id="cd06170">
    <property type="entry name" value="LuxR_C_like"/>
    <property type="match status" value="1"/>
</dbReference>
<evidence type="ECO:0000256" key="1">
    <source>
        <dbReference type="ARBA" id="ARBA00023125"/>
    </source>
</evidence>
<dbReference type="OrthoDB" id="7053960at2"/>
<name>A0A2U3KW14_9BACT</name>
<feature type="domain" description="Response regulatory" evidence="4">
    <location>
        <begin position="14"/>
        <end position="131"/>
    </location>
</feature>
<dbReference type="GO" id="GO:0003677">
    <property type="term" value="F:DNA binding"/>
    <property type="evidence" value="ECO:0007669"/>
    <property type="project" value="UniProtKB-KW"/>
</dbReference>
<dbReference type="Pfam" id="PF00196">
    <property type="entry name" value="GerE"/>
    <property type="match status" value="1"/>
</dbReference>
<dbReference type="EMBL" id="OMOD01000145">
    <property type="protein sequence ID" value="SPF43886.1"/>
    <property type="molecule type" value="Genomic_DNA"/>
</dbReference>
<dbReference type="PANTHER" id="PTHR43214">
    <property type="entry name" value="TWO-COMPONENT RESPONSE REGULATOR"/>
    <property type="match status" value="1"/>
</dbReference>
<protein>
    <submittedName>
        <fullName evidence="5">Putative Two component transcriptional regulator, LuxR family</fullName>
    </submittedName>
</protein>
<reference evidence="6" key="1">
    <citation type="submission" date="2018-02" db="EMBL/GenBank/DDBJ databases">
        <authorList>
            <person name="Hausmann B."/>
        </authorList>
    </citation>
    <scope>NUCLEOTIDE SEQUENCE [LARGE SCALE GENOMIC DNA]</scope>
    <source>
        <strain evidence="6">Peat soil MAG SbA1</strain>
    </source>
</reference>
<dbReference type="InterPro" id="IPR011006">
    <property type="entry name" value="CheY-like_superfamily"/>
</dbReference>
<evidence type="ECO:0000256" key="2">
    <source>
        <dbReference type="PROSITE-ProRule" id="PRU00169"/>
    </source>
</evidence>
<dbReference type="GO" id="GO:0000160">
    <property type="term" value="P:phosphorelay signal transduction system"/>
    <property type="evidence" value="ECO:0007669"/>
    <property type="project" value="InterPro"/>
</dbReference>
<evidence type="ECO:0000313" key="6">
    <source>
        <dbReference type="Proteomes" id="UP000238701"/>
    </source>
</evidence>
<feature type="domain" description="HTH luxR-type" evidence="3">
    <location>
        <begin position="158"/>
        <end position="223"/>
    </location>
</feature>
<dbReference type="Proteomes" id="UP000238701">
    <property type="component" value="Unassembled WGS sequence"/>
</dbReference>
<dbReference type="InterPro" id="IPR016032">
    <property type="entry name" value="Sig_transdc_resp-reg_C-effctor"/>
</dbReference>
<keyword evidence="1" id="KW-0238">DNA-binding</keyword>
<dbReference type="SUPFAM" id="SSF46894">
    <property type="entry name" value="C-terminal effector domain of the bipartite response regulators"/>
    <property type="match status" value="1"/>
</dbReference>
<evidence type="ECO:0000313" key="5">
    <source>
        <dbReference type="EMBL" id="SPF43886.1"/>
    </source>
</evidence>
<evidence type="ECO:0000259" key="4">
    <source>
        <dbReference type="PROSITE" id="PS50110"/>
    </source>
</evidence>
<proteinExistence type="predicted"/>
<accession>A0A2U3KW14</accession>
<dbReference type="PANTHER" id="PTHR43214:SF43">
    <property type="entry name" value="TWO-COMPONENT RESPONSE REGULATOR"/>
    <property type="match status" value="1"/>
</dbReference>
<dbReference type="Gene3D" id="3.40.50.2300">
    <property type="match status" value="1"/>
</dbReference>
<sequence length="253" mass="27792">MAHLASLPDQDRLRVLAADSTSMSTQLLVEALARDPELEVIESAPKDSAVLHLLKQEKPQIVLLSAKLGEDQGTYDLVREICFQSPATRVIVLLDASDRTSVIEAFRAGAQGVFCRTEPVRLLAKCIQCVHQGQVWASSSELQYLLEALAHPTFAKFQTEGRSLLSARETDVVRCLAEALTNREIAQRLKLTEHTVKNYLFRIFDKLGVSSRVEVVLYALGTGGSRAILPSTVLRPQPVAPVPVPINVRKTAT</sequence>